<protein>
    <submittedName>
        <fullName evidence="2">Heptaprenyl diphosphate synthase protein</fullName>
    </submittedName>
</protein>
<dbReference type="STRING" id="1608583.BN1356_01022"/>
<reference evidence="3" key="1">
    <citation type="submission" date="2015-03" db="EMBL/GenBank/DDBJ databases">
        <authorList>
            <person name="Urmite Genomes"/>
        </authorList>
    </citation>
    <scope>NUCLEOTIDE SEQUENCE [LARGE SCALE GENOMIC DNA]</scope>
    <source>
        <strain evidence="3">FF10</strain>
    </source>
</reference>
<feature type="transmembrane region" description="Helical" evidence="1">
    <location>
        <begin position="105"/>
        <end position="129"/>
    </location>
</feature>
<gene>
    <name evidence="2" type="ORF">BN1356_01022</name>
</gene>
<dbReference type="PIRSF" id="PIRSF027391">
    <property type="entry name" value="Hpre_diP_synt_I"/>
    <property type="match status" value="1"/>
</dbReference>
<name>A0A0E4CSI0_9STRE</name>
<dbReference type="Proteomes" id="UP000198604">
    <property type="component" value="Unassembled WGS sequence"/>
</dbReference>
<dbReference type="InterPro" id="IPR010898">
    <property type="entry name" value="Hpre_diP_synth_I"/>
</dbReference>
<feature type="transmembrane region" description="Helical" evidence="1">
    <location>
        <begin position="141"/>
        <end position="161"/>
    </location>
</feature>
<keyword evidence="3" id="KW-1185">Reference proteome</keyword>
<keyword evidence="1" id="KW-0472">Membrane</keyword>
<dbReference type="Gene3D" id="1.10.1760.20">
    <property type="match status" value="1"/>
</dbReference>
<dbReference type="EMBL" id="CTEN01000002">
    <property type="protein sequence ID" value="CQR24667.1"/>
    <property type="molecule type" value="Genomic_DNA"/>
</dbReference>
<dbReference type="Pfam" id="PF07456">
    <property type="entry name" value="Hpre_diP_synt_I"/>
    <property type="match status" value="1"/>
</dbReference>
<accession>A0A0E4CSI0</accession>
<dbReference type="AlphaFoldDB" id="A0A0E4CSI0"/>
<keyword evidence="1" id="KW-1133">Transmembrane helix</keyword>
<keyword evidence="1" id="KW-0812">Transmembrane</keyword>
<dbReference type="OrthoDB" id="9799095at2"/>
<proteinExistence type="predicted"/>
<evidence type="ECO:0000313" key="3">
    <source>
        <dbReference type="Proteomes" id="UP000198604"/>
    </source>
</evidence>
<dbReference type="RefSeq" id="WP_093650290.1">
    <property type="nucleotide sequence ID" value="NZ_CTEN01000002.1"/>
</dbReference>
<organism evidence="2 3">
    <name type="scientific">Streptococcus varani</name>
    <dbReference type="NCBI Taxonomy" id="1608583"/>
    <lineage>
        <taxon>Bacteria</taxon>
        <taxon>Bacillati</taxon>
        <taxon>Bacillota</taxon>
        <taxon>Bacilli</taxon>
        <taxon>Lactobacillales</taxon>
        <taxon>Streptococcaceae</taxon>
        <taxon>Streptococcus</taxon>
    </lineage>
</organism>
<evidence type="ECO:0000256" key="1">
    <source>
        <dbReference type="SAM" id="Phobius"/>
    </source>
</evidence>
<dbReference type="InterPro" id="IPR014535">
    <property type="entry name" value="Hpre_diP_synt_I"/>
</dbReference>
<feature type="transmembrane region" description="Helical" evidence="1">
    <location>
        <begin position="36"/>
        <end position="55"/>
    </location>
</feature>
<sequence>MNTRYQKMTYITMLAAQAIVISVMERWIPSPFTFAPGAKLGLGNLITIIAIFTLAPKDNLKVIGLRLLVSTFLSGTFSTFLYSFAGTVISYLVMISAKQLGPQRVSIIGISTLGGICHNIGQLIVFSLIARSWGVLNYLPILAFSGILSGFLVGLTGNFLLKKIRVLHIYHEEVLTDWGME</sequence>
<feature type="transmembrane region" description="Helical" evidence="1">
    <location>
        <begin position="67"/>
        <end position="93"/>
    </location>
</feature>
<evidence type="ECO:0000313" key="2">
    <source>
        <dbReference type="EMBL" id="CQR24667.1"/>
    </source>
</evidence>